<gene>
    <name evidence="4" type="ORF">GM51_15005</name>
</gene>
<dbReference type="PANTHER" id="PTHR43201">
    <property type="entry name" value="ACYL-COA SYNTHETASE"/>
    <property type="match status" value="1"/>
</dbReference>
<dbReference type="EMBL" id="JNSL01000115">
    <property type="protein sequence ID" value="KGA15385.1"/>
    <property type="molecule type" value="Genomic_DNA"/>
</dbReference>
<dbReference type="InterPro" id="IPR045851">
    <property type="entry name" value="AMP-bd_C_sf"/>
</dbReference>
<dbReference type="SUPFAM" id="SSF56801">
    <property type="entry name" value="Acetyl-CoA synthetase-like"/>
    <property type="match status" value="1"/>
</dbReference>
<reference evidence="4" key="1">
    <citation type="submission" date="2014-06" db="EMBL/GenBank/DDBJ databases">
        <title>Key roles for freshwater Actinobacteria revealed by deep metagenomic sequencing.</title>
        <authorList>
            <person name="Ghai R."/>
            <person name="Mizuno C.M."/>
            <person name="Picazo A."/>
            <person name="Camacho A."/>
            <person name="Rodriguez-Valera F."/>
        </authorList>
    </citation>
    <scope>NUCLEOTIDE SEQUENCE</scope>
</reference>
<dbReference type="Gene3D" id="3.40.50.12780">
    <property type="entry name" value="N-terminal domain of ligase-like"/>
    <property type="match status" value="1"/>
</dbReference>
<organism evidence="4">
    <name type="scientific">freshwater metagenome</name>
    <dbReference type="NCBI Taxonomy" id="449393"/>
    <lineage>
        <taxon>unclassified sequences</taxon>
        <taxon>metagenomes</taxon>
        <taxon>ecological metagenomes</taxon>
    </lineage>
</organism>
<evidence type="ECO:0000313" key="4">
    <source>
        <dbReference type="EMBL" id="KGA15385.1"/>
    </source>
</evidence>
<comment type="similarity">
    <text evidence="1">Belongs to the ATP-dependent AMP-binding enzyme family.</text>
</comment>
<evidence type="ECO:0000259" key="3">
    <source>
        <dbReference type="Pfam" id="PF13193"/>
    </source>
</evidence>
<keyword evidence="2" id="KW-0436">Ligase</keyword>
<protein>
    <recommendedName>
        <fullName evidence="3">AMP-binding enzyme C-terminal domain-containing protein</fullName>
    </recommendedName>
</protein>
<accession>A0A094PUE1</accession>
<feature type="domain" description="AMP-binding enzyme C-terminal" evidence="3">
    <location>
        <begin position="56"/>
        <end position="131"/>
    </location>
</feature>
<dbReference type="InterPro" id="IPR025110">
    <property type="entry name" value="AMP-bd_C"/>
</dbReference>
<proteinExistence type="inferred from homology"/>
<dbReference type="Gene3D" id="3.30.300.30">
    <property type="match status" value="1"/>
</dbReference>
<name>A0A094PUE1_9ZZZZ</name>
<dbReference type="Pfam" id="PF13193">
    <property type="entry name" value="AMP-binding_C"/>
    <property type="match status" value="1"/>
</dbReference>
<comment type="caution">
    <text evidence="4">The sequence shown here is derived from an EMBL/GenBank/DDBJ whole genome shotgun (WGS) entry which is preliminary data.</text>
</comment>
<evidence type="ECO:0000256" key="1">
    <source>
        <dbReference type="ARBA" id="ARBA00006432"/>
    </source>
</evidence>
<dbReference type="AlphaFoldDB" id="A0A094PUE1"/>
<dbReference type="FunFam" id="3.30.300.30:FF:000008">
    <property type="entry name" value="2,3-dihydroxybenzoate-AMP ligase"/>
    <property type="match status" value="1"/>
</dbReference>
<sequence>MKGYWNNPKATAESITPDGWFKTGDAGYRDEDGYIYIHDRVKDMIVSGGENVYPAEVESALMSHPAIADVAVIGVPHEKWGETVKAIVVKKADVAVTEAEIIEFSKGLLARFKCPTSVDWIDALPRNPSGKILKKDLRAPYWEGRERMVN</sequence>
<evidence type="ECO:0000256" key="2">
    <source>
        <dbReference type="ARBA" id="ARBA00022598"/>
    </source>
</evidence>
<dbReference type="GO" id="GO:0006631">
    <property type="term" value="P:fatty acid metabolic process"/>
    <property type="evidence" value="ECO:0007669"/>
    <property type="project" value="TreeGrafter"/>
</dbReference>
<dbReference type="InterPro" id="IPR042099">
    <property type="entry name" value="ANL_N_sf"/>
</dbReference>
<dbReference type="PANTHER" id="PTHR43201:SF5">
    <property type="entry name" value="MEDIUM-CHAIN ACYL-COA LIGASE ACSF2, MITOCHONDRIAL"/>
    <property type="match status" value="1"/>
</dbReference>
<dbReference type="GO" id="GO:0031956">
    <property type="term" value="F:medium-chain fatty acid-CoA ligase activity"/>
    <property type="evidence" value="ECO:0007669"/>
    <property type="project" value="TreeGrafter"/>
</dbReference>